<organism evidence="1">
    <name type="scientific">marine sediment metagenome</name>
    <dbReference type="NCBI Taxonomy" id="412755"/>
    <lineage>
        <taxon>unclassified sequences</taxon>
        <taxon>metagenomes</taxon>
        <taxon>ecological metagenomes</taxon>
    </lineage>
</organism>
<gene>
    <name evidence="1" type="ORF">LCGC14_2715240</name>
</gene>
<name>A0A0F8ZBM0_9ZZZZ</name>
<evidence type="ECO:0000313" key="1">
    <source>
        <dbReference type="EMBL" id="KKK91212.1"/>
    </source>
</evidence>
<sequence length="89" mass="10270">MNFENKSDTLLQFEFQNSSITKGIIKIEDNNLAFDNTLYFNINKPPPIKVISITEVEDSFLKNIYTQPQFNFISAASKNVDYNELEDAQ</sequence>
<feature type="non-terminal residue" evidence="1">
    <location>
        <position position="89"/>
    </location>
</feature>
<dbReference type="AlphaFoldDB" id="A0A0F8ZBM0"/>
<dbReference type="EMBL" id="LAZR01048753">
    <property type="protein sequence ID" value="KKK91212.1"/>
    <property type="molecule type" value="Genomic_DNA"/>
</dbReference>
<protein>
    <submittedName>
        <fullName evidence="1">Uncharacterized protein</fullName>
    </submittedName>
</protein>
<proteinExistence type="predicted"/>
<reference evidence="1" key="1">
    <citation type="journal article" date="2015" name="Nature">
        <title>Complex archaea that bridge the gap between prokaryotes and eukaryotes.</title>
        <authorList>
            <person name="Spang A."/>
            <person name="Saw J.H."/>
            <person name="Jorgensen S.L."/>
            <person name="Zaremba-Niedzwiedzka K."/>
            <person name="Martijn J."/>
            <person name="Lind A.E."/>
            <person name="van Eijk R."/>
            <person name="Schleper C."/>
            <person name="Guy L."/>
            <person name="Ettema T.J."/>
        </authorList>
    </citation>
    <scope>NUCLEOTIDE SEQUENCE</scope>
</reference>
<comment type="caution">
    <text evidence="1">The sequence shown here is derived from an EMBL/GenBank/DDBJ whole genome shotgun (WGS) entry which is preliminary data.</text>
</comment>
<accession>A0A0F8ZBM0</accession>